<feature type="compositionally biased region" description="Basic residues" evidence="2">
    <location>
        <begin position="33"/>
        <end position="48"/>
    </location>
</feature>
<dbReference type="AlphaFoldDB" id="A0A6A6PDP6"/>
<dbReference type="OrthoDB" id="2192561at2759"/>
<evidence type="ECO:0000313" key="3">
    <source>
        <dbReference type="EMBL" id="KAF2462098.1"/>
    </source>
</evidence>
<gene>
    <name evidence="3" type="ORF">BDY21DRAFT_389494</name>
</gene>
<evidence type="ECO:0000256" key="1">
    <source>
        <dbReference type="ARBA" id="ARBA00007114"/>
    </source>
</evidence>
<feature type="compositionally biased region" description="Acidic residues" evidence="2">
    <location>
        <begin position="107"/>
        <end position="133"/>
    </location>
</feature>
<feature type="compositionally biased region" description="Basic and acidic residues" evidence="2">
    <location>
        <begin position="49"/>
        <end position="63"/>
    </location>
</feature>
<dbReference type="GO" id="GO:0005730">
    <property type="term" value="C:nucleolus"/>
    <property type="evidence" value="ECO:0007669"/>
    <property type="project" value="TreeGrafter"/>
</dbReference>
<dbReference type="GO" id="GO:0030688">
    <property type="term" value="C:preribosome, small subunit precursor"/>
    <property type="evidence" value="ECO:0007669"/>
    <property type="project" value="TreeGrafter"/>
</dbReference>
<reference evidence="3" key="1">
    <citation type="journal article" date="2020" name="Stud. Mycol.">
        <title>101 Dothideomycetes genomes: a test case for predicting lifestyles and emergence of pathogens.</title>
        <authorList>
            <person name="Haridas S."/>
            <person name="Albert R."/>
            <person name="Binder M."/>
            <person name="Bloem J."/>
            <person name="Labutti K."/>
            <person name="Salamov A."/>
            <person name="Andreopoulos B."/>
            <person name="Baker S."/>
            <person name="Barry K."/>
            <person name="Bills G."/>
            <person name="Bluhm B."/>
            <person name="Cannon C."/>
            <person name="Castanera R."/>
            <person name="Culley D."/>
            <person name="Daum C."/>
            <person name="Ezra D."/>
            <person name="Gonzalez J."/>
            <person name="Henrissat B."/>
            <person name="Kuo A."/>
            <person name="Liang C."/>
            <person name="Lipzen A."/>
            <person name="Lutzoni F."/>
            <person name="Magnuson J."/>
            <person name="Mondo S."/>
            <person name="Nolan M."/>
            <person name="Ohm R."/>
            <person name="Pangilinan J."/>
            <person name="Park H.-J."/>
            <person name="Ramirez L."/>
            <person name="Alfaro M."/>
            <person name="Sun H."/>
            <person name="Tritt A."/>
            <person name="Yoshinaga Y."/>
            <person name="Zwiers L.-H."/>
            <person name="Turgeon B."/>
            <person name="Goodwin S."/>
            <person name="Spatafora J."/>
            <person name="Crous P."/>
            <person name="Grigoriev I."/>
        </authorList>
    </citation>
    <scope>NUCLEOTIDE SEQUENCE</scope>
    <source>
        <strain evidence="3">ATCC 16933</strain>
    </source>
</reference>
<dbReference type="PANTHER" id="PTHR12821">
    <property type="entry name" value="BYSTIN"/>
    <property type="match status" value="1"/>
</dbReference>
<feature type="region of interest" description="Disordered" evidence="2">
    <location>
        <begin position="96"/>
        <end position="133"/>
    </location>
</feature>
<feature type="compositionally biased region" description="Polar residues" evidence="2">
    <location>
        <begin position="1"/>
        <end position="11"/>
    </location>
</feature>
<proteinExistence type="inferred from homology"/>
<sequence length="541" mass="57563">MPKVSPTSPRASTAAVGATRRHNPLADDYIPNRAHKPARQKQLRRKSAGGRDADEDGLQRDAYVDSKASKRILRIGREMVEEDEVEAEGAEGRRRAFEFGFGREDADVGEEDDQRWEGGEEDEEAWGSEEEVEEVEVDPADLATFNRFNPSFDDPLLRGAGLGGPTDDGQENAAAGGAAGGTDLAALILEKIAAHEAMAEMNAEDTGVQREPEEAEIPPKVVEVYTKCGHLLSRHRSGPLPKPLKLLPHIPAWPTLLSLTNPSSWTPHAVLAMTRLFASAPSTTAQSFYSQVLLPAVRSDLADAHSDGGTRKLNVHLYAALRKALYKPAAWFKGVLFPLLDARCSAREARVLGSVLARVRVPPLHAAAALQRVCEIAAAHMMVAGGGGGGGAVLTSASLEAGAAANTLILVLLNKKYALPYKVVDALVFHFLRFRGVAAAAAAPGPGHASAADTPKLPVIWHQTLLAFAQRYRNDVTEDQREALLDLLLVCGHEKIGPEVRRELLEGRGRGNDGGAVGGAGAGAGMDVGDGGDDTMMVVDG</sequence>
<evidence type="ECO:0000256" key="2">
    <source>
        <dbReference type="SAM" id="MobiDB-lite"/>
    </source>
</evidence>
<keyword evidence="4" id="KW-1185">Reference proteome</keyword>
<dbReference type="GO" id="GO:0030515">
    <property type="term" value="F:snoRNA binding"/>
    <property type="evidence" value="ECO:0007669"/>
    <property type="project" value="TreeGrafter"/>
</dbReference>
<dbReference type="InterPro" id="IPR007955">
    <property type="entry name" value="Bystin"/>
</dbReference>
<name>A0A6A6PDP6_9PEZI</name>
<feature type="region of interest" description="Disordered" evidence="2">
    <location>
        <begin position="1"/>
        <end position="63"/>
    </location>
</feature>
<protein>
    <submittedName>
        <fullName evidence="3">Bystin-domain-containing protein</fullName>
    </submittedName>
</protein>
<evidence type="ECO:0000313" key="4">
    <source>
        <dbReference type="Proteomes" id="UP000799766"/>
    </source>
</evidence>
<dbReference type="EMBL" id="MU001670">
    <property type="protein sequence ID" value="KAF2462098.1"/>
    <property type="molecule type" value="Genomic_DNA"/>
</dbReference>
<dbReference type="PANTHER" id="PTHR12821:SF0">
    <property type="entry name" value="BYSTIN"/>
    <property type="match status" value="1"/>
</dbReference>
<feature type="region of interest" description="Disordered" evidence="2">
    <location>
        <begin position="156"/>
        <end position="177"/>
    </location>
</feature>
<dbReference type="GO" id="GO:0006364">
    <property type="term" value="P:rRNA processing"/>
    <property type="evidence" value="ECO:0007669"/>
    <property type="project" value="TreeGrafter"/>
</dbReference>
<dbReference type="Proteomes" id="UP000799766">
    <property type="component" value="Unassembled WGS sequence"/>
</dbReference>
<feature type="compositionally biased region" description="Basic and acidic residues" evidence="2">
    <location>
        <begin position="96"/>
        <end position="106"/>
    </location>
</feature>
<dbReference type="GO" id="GO:0005737">
    <property type="term" value="C:cytoplasm"/>
    <property type="evidence" value="ECO:0007669"/>
    <property type="project" value="TreeGrafter"/>
</dbReference>
<comment type="similarity">
    <text evidence="1">Belongs to the bystin family.</text>
</comment>
<dbReference type="Pfam" id="PF05291">
    <property type="entry name" value="Bystin"/>
    <property type="match status" value="1"/>
</dbReference>
<accession>A0A6A6PDP6</accession>
<organism evidence="3 4">
    <name type="scientific">Lineolata rhizophorae</name>
    <dbReference type="NCBI Taxonomy" id="578093"/>
    <lineage>
        <taxon>Eukaryota</taxon>
        <taxon>Fungi</taxon>
        <taxon>Dikarya</taxon>
        <taxon>Ascomycota</taxon>
        <taxon>Pezizomycotina</taxon>
        <taxon>Dothideomycetes</taxon>
        <taxon>Dothideomycetes incertae sedis</taxon>
        <taxon>Lineolatales</taxon>
        <taxon>Lineolataceae</taxon>
        <taxon>Lineolata</taxon>
    </lineage>
</organism>